<dbReference type="Proteomes" id="UP000265566">
    <property type="component" value="Chromosome 4"/>
</dbReference>
<dbReference type="EnsemblPlants" id="AES89714">
    <property type="protein sequence ID" value="AES89714"/>
    <property type="gene ID" value="MTR_4g079100"/>
</dbReference>
<feature type="region of interest" description="Disordered" evidence="1">
    <location>
        <begin position="1"/>
        <end position="80"/>
    </location>
</feature>
<dbReference type="Proteomes" id="UP000002051">
    <property type="component" value="Chromosome 4"/>
</dbReference>
<dbReference type="EMBL" id="PSQE01000004">
    <property type="protein sequence ID" value="RHN61802.1"/>
    <property type="molecule type" value="Genomic_DNA"/>
</dbReference>
<evidence type="ECO:0000256" key="1">
    <source>
        <dbReference type="SAM" id="MobiDB-lite"/>
    </source>
</evidence>
<name>G7JUX4_MEDTR</name>
<dbReference type="EMBL" id="CM001220">
    <property type="protein sequence ID" value="AES89714.2"/>
    <property type="molecule type" value="Genomic_DNA"/>
</dbReference>
<evidence type="ECO:0000313" key="4">
    <source>
        <dbReference type="EnsemblPlants" id="AES89714"/>
    </source>
</evidence>
<dbReference type="STRING" id="3880.G7JUX4"/>
<dbReference type="InterPro" id="IPR053342">
    <property type="entry name" value="Exosome_cofactor/PTGS_suppr"/>
</dbReference>
<dbReference type="PANTHER" id="PTHR37260">
    <property type="entry name" value="PHOSPHORELAY PROTEIN"/>
    <property type="match status" value="1"/>
</dbReference>
<reference evidence="3" key="4">
    <citation type="journal article" date="2018" name="Nat. Plants">
        <title>Whole-genome landscape of Medicago truncatula symbiotic genes.</title>
        <authorList>
            <person name="Pecrix Y."/>
            <person name="Gamas P."/>
            <person name="Carrere S."/>
        </authorList>
    </citation>
    <scope>NUCLEOTIDE SEQUENCE</scope>
    <source>
        <tissue evidence="3">Leaves</tissue>
    </source>
</reference>
<evidence type="ECO:0000313" key="2">
    <source>
        <dbReference type="EMBL" id="AES89714.2"/>
    </source>
</evidence>
<feature type="compositionally biased region" description="Basic residues" evidence="1">
    <location>
        <begin position="7"/>
        <end position="27"/>
    </location>
</feature>
<dbReference type="Gramene" id="rna24300">
    <property type="protein sequence ID" value="RHN61802.1"/>
    <property type="gene ID" value="gene24300"/>
</dbReference>
<accession>A0A0C3X0E3</accession>
<dbReference type="OrthoDB" id="685075at2759"/>
<protein>
    <submittedName>
        <fullName evidence="2 4">Uncharacterized protein</fullName>
    </submittedName>
</protein>
<organism evidence="2 5">
    <name type="scientific">Medicago truncatula</name>
    <name type="common">Barrel medic</name>
    <name type="synonym">Medicago tribuloides</name>
    <dbReference type="NCBI Taxonomy" id="3880"/>
    <lineage>
        <taxon>Eukaryota</taxon>
        <taxon>Viridiplantae</taxon>
        <taxon>Streptophyta</taxon>
        <taxon>Embryophyta</taxon>
        <taxon>Tracheophyta</taxon>
        <taxon>Spermatophyta</taxon>
        <taxon>Magnoliopsida</taxon>
        <taxon>eudicotyledons</taxon>
        <taxon>Gunneridae</taxon>
        <taxon>Pentapetalae</taxon>
        <taxon>rosids</taxon>
        <taxon>fabids</taxon>
        <taxon>Fabales</taxon>
        <taxon>Fabaceae</taxon>
        <taxon>Papilionoideae</taxon>
        <taxon>50 kb inversion clade</taxon>
        <taxon>NPAAA clade</taxon>
        <taxon>Hologalegina</taxon>
        <taxon>IRL clade</taxon>
        <taxon>Trifolieae</taxon>
        <taxon>Medicago</taxon>
    </lineage>
</organism>
<reference evidence="2 5" key="1">
    <citation type="journal article" date="2011" name="Nature">
        <title>The Medicago genome provides insight into the evolution of rhizobial symbioses.</title>
        <authorList>
            <person name="Young N.D."/>
            <person name="Debelle F."/>
            <person name="Oldroyd G.E."/>
            <person name="Geurts R."/>
            <person name="Cannon S.B."/>
            <person name="Udvardi M.K."/>
            <person name="Benedito V.A."/>
            <person name="Mayer K.F."/>
            <person name="Gouzy J."/>
            <person name="Schoof H."/>
            <person name="Van de Peer Y."/>
            <person name="Proost S."/>
            <person name="Cook D.R."/>
            <person name="Meyers B.C."/>
            <person name="Spannagl M."/>
            <person name="Cheung F."/>
            <person name="De Mita S."/>
            <person name="Krishnakumar V."/>
            <person name="Gundlach H."/>
            <person name="Zhou S."/>
            <person name="Mudge J."/>
            <person name="Bharti A.K."/>
            <person name="Murray J.D."/>
            <person name="Naoumkina M.A."/>
            <person name="Rosen B."/>
            <person name="Silverstein K.A."/>
            <person name="Tang H."/>
            <person name="Rombauts S."/>
            <person name="Zhao P.X."/>
            <person name="Zhou P."/>
            <person name="Barbe V."/>
            <person name="Bardou P."/>
            <person name="Bechner M."/>
            <person name="Bellec A."/>
            <person name="Berger A."/>
            <person name="Berges H."/>
            <person name="Bidwell S."/>
            <person name="Bisseling T."/>
            <person name="Choisne N."/>
            <person name="Couloux A."/>
            <person name="Denny R."/>
            <person name="Deshpande S."/>
            <person name="Dai X."/>
            <person name="Doyle J.J."/>
            <person name="Dudez A.M."/>
            <person name="Farmer A.D."/>
            <person name="Fouteau S."/>
            <person name="Franken C."/>
            <person name="Gibelin C."/>
            <person name="Gish J."/>
            <person name="Goldstein S."/>
            <person name="Gonzalez A.J."/>
            <person name="Green P.J."/>
            <person name="Hallab A."/>
            <person name="Hartog M."/>
            <person name="Hua A."/>
            <person name="Humphray S.J."/>
            <person name="Jeong D.H."/>
            <person name="Jing Y."/>
            <person name="Jocker A."/>
            <person name="Kenton S.M."/>
            <person name="Kim D.J."/>
            <person name="Klee K."/>
            <person name="Lai H."/>
            <person name="Lang C."/>
            <person name="Lin S."/>
            <person name="Macmil S.L."/>
            <person name="Magdelenat G."/>
            <person name="Matthews L."/>
            <person name="McCorrison J."/>
            <person name="Monaghan E.L."/>
            <person name="Mun J.H."/>
            <person name="Najar F.Z."/>
            <person name="Nicholson C."/>
            <person name="Noirot C."/>
            <person name="O'Bleness M."/>
            <person name="Paule C.R."/>
            <person name="Poulain J."/>
            <person name="Prion F."/>
            <person name="Qin B."/>
            <person name="Qu C."/>
            <person name="Retzel E.F."/>
            <person name="Riddle C."/>
            <person name="Sallet E."/>
            <person name="Samain S."/>
            <person name="Samson N."/>
            <person name="Sanders I."/>
            <person name="Saurat O."/>
            <person name="Scarpelli C."/>
            <person name="Schiex T."/>
            <person name="Segurens B."/>
            <person name="Severin A.J."/>
            <person name="Sherrier D.J."/>
            <person name="Shi R."/>
            <person name="Sims S."/>
            <person name="Singer S.R."/>
            <person name="Sinharoy S."/>
            <person name="Sterck L."/>
            <person name="Viollet A."/>
            <person name="Wang B.B."/>
            <person name="Wang K."/>
            <person name="Wang M."/>
            <person name="Wang X."/>
            <person name="Warfsmann J."/>
            <person name="Weissenbach J."/>
            <person name="White D.D."/>
            <person name="White J.D."/>
            <person name="Wiley G.B."/>
            <person name="Wincker P."/>
            <person name="Xing Y."/>
            <person name="Yang L."/>
            <person name="Yao Z."/>
            <person name="Ying F."/>
            <person name="Zhai J."/>
            <person name="Zhou L."/>
            <person name="Zuber A."/>
            <person name="Denarie J."/>
            <person name="Dixon R.A."/>
            <person name="May G.D."/>
            <person name="Schwartz D.C."/>
            <person name="Rogers J."/>
            <person name="Quetier F."/>
            <person name="Town C.D."/>
            <person name="Roe B.A."/>
        </authorList>
    </citation>
    <scope>NUCLEOTIDE SEQUENCE [LARGE SCALE GENOMIC DNA]</scope>
    <source>
        <strain evidence="2">A17</strain>
        <strain evidence="4 5">cv. Jemalong A17</strain>
    </source>
</reference>
<dbReference type="HOGENOM" id="CLU_034598_1_0_1"/>
<keyword evidence="5" id="KW-1185">Reference proteome</keyword>
<dbReference type="AlphaFoldDB" id="G7JUX4"/>
<sequence>MDVKSLAKSKRNHTQHNKKHHANHKPKLQPQSHSPFPSSSNPNQNGAVKERAIEKKTNRSKRDSSALPGNWDRYEEEELDSVPEIGSKTLDVVVPKSKGADFRFLVAEAQSNADKTLDGFNEALPWEFGVGLSSILEVRGEGIVSWVGDDNFVVQDKTSAYQEASFISLNLHAIAEKLAKVDLSKRLFIEPDLLPSELCVEDLAVSSDEPGVHETAEDCELANRMSKELNLDNFAADQFTSSSSCSSSHAASTPALSDDFLIPVSNINVEFQQVGSSGENKAFQPSAETNLHSIEDTAVKHSTFEATAVEEDLDMLLDSLDVTKSSASFTVPLGDLPQISNKEPVQSRIASVTASLDDALDDLLEETSTLMKPNVLSWPQEEKHVHHSILSSHSQNKSKVSDDFDSWFDSL</sequence>
<feature type="compositionally biased region" description="Low complexity" evidence="1">
    <location>
        <begin position="29"/>
        <end position="45"/>
    </location>
</feature>
<dbReference type="eggNOG" id="KOG0029">
    <property type="taxonomic scope" value="Eukaryota"/>
</dbReference>
<dbReference type="PANTHER" id="PTHR37260:SF2">
    <property type="entry name" value="PROTEIN ECERIFERUM 16"/>
    <property type="match status" value="1"/>
</dbReference>
<evidence type="ECO:0000313" key="5">
    <source>
        <dbReference type="Proteomes" id="UP000002051"/>
    </source>
</evidence>
<dbReference type="KEGG" id="mtr:11443301"/>
<reference evidence="2 5" key="2">
    <citation type="journal article" date="2014" name="BMC Genomics">
        <title>An improved genome release (version Mt4.0) for the model legume Medicago truncatula.</title>
        <authorList>
            <person name="Tang H."/>
            <person name="Krishnakumar V."/>
            <person name="Bidwell S."/>
            <person name="Rosen B."/>
            <person name="Chan A."/>
            <person name="Zhou S."/>
            <person name="Gentzbittel L."/>
            <person name="Childs K.L."/>
            <person name="Yandell M."/>
            <person name="Gundlach H."/>
            <person name="Mayer K.F."/>
            <person name="Schwartz D.C."/>
            <person name="Town C.D."/>
        </authorList>
    </citation>
    <scope>GENOME REANNOTATION</scope>
    <source>
        <strain evidence="4 5">cv. Jemalong A17</strain>
    </source>
</reference>
<proteinExistence type="predicted"/>
<reference evidence="4" key="3">
    <citation type="submission" date="2015-04" db="UniProtKB">
        <authorList>
            <consortium name="EnsemblPlants"/>
        </authorList>
    </citation>
    <scope>IDENTIFICATION</scope>
    <source>
        <strain evidence="4">cv. Jemalong A17</strain>
    </source>
</reference>
<dbReference type="PaxDb" id="3880-AES89714"/>
<gene>
    <name evidence="4" type="primary">11443301</name>
    <name evidence="2" type="ordered locus">MTR_4g079100</name>
    <name evidence="3" type="ORF">MtrunA17_Chr4g0040581</name>
</gene>
<evidence type="ECO:0000313" key="3">
    <source>
        <dbReference type="EMBL" id="RHN61802.1"/>
    </source>
</evidence>
<accession>G7JUX4</accession>
<feature type="compositionally biased region" description="Basic and acidic residues" evidence="1">
    <location>
        <begin position="48"/>
        <end position="64"/>
    </location>
</feature>